<protein>
    <submittedName>
        <fullName evidence="1">Antitoxin ParD protein</fullName>
    </submittedName>
</protein>
<reference evidence="1 2" key="1">
    <citation type="submission" date="2011-06" db="EMBL/GenBank/DDBJ databases">
        <title>Genomic sequence of Methylobacter tundripaludum SV96.</title>
        <authorList>
            <consortium name="US DOE Joint Genome Institute"/>
            <person name="Lucas S."/>
            <person name="Han J."/>
            <person name="Lapidus A."/>
            <person name="Cheng J.-F."/>
            <person name="Goodwin L."/>
            <person name="Pitluck S."/>
            <person name="Held B."/>
            <person name="Detter J.C."/>
            <person name="Han C."/>
            <person name="Tapia R."/>
            <person name="Land M."/>
            <person name="Hauser L."/>
            <person name="Kyrpides N."/>
            <person name="Ivanova N."/>
            <person name="Ovchinnikova G."/>
            <person name="Pagani I."/>
            <person name="Klotz M.G."/>
            <person name="Dispirito A.A."/>
            <person name="Murrell J.C."/>
            <person name="Dunfield P."/>
            <person name="Kalyuzhnaya M.G."/>
            <person name="Svenning M."/>
            <person name="Trotsenko Y.A."/>
            <person name="Stein L.Y."/>
            <person name="Woyke T."/>
        </authorList>
    </citation>
    <scope>NUCLEOTIDE SEQUENCE [LARGE SCALE GENOMIC DNA]</scope>
    <source>
        <strain evidence="2">ATCC BAA-1195 / DSM 17260 / SV96</strain>
    </source>
</reference>
<dbReference type="OrthoDB" id="8549996at2"/>
<dbReference type="eggNOG" id="ENOG5032SKZ">
    <property type="taxonomic scope" value="Bacteria"/>
</dbReference>
<dbReference type="Proteomes" id="UP000004664">
    <property type="component" value="Unassembled WGS sequence"/>
</dbReference>
<dbReference type="RefSeq" id="WP_006892506.1">
    <property type="nucleotide sequence ID" value="NZ_JH109153.1"/>
</dbReference>
<gene>
    <name evidence="1" type="ORF">Mettu_3342</name>
</gene>
<dbReference type="Pfam" id="PF09386">
    <property type="entry name" value="ParD"/>
    <property type="match status" value="1"/>
</dbReference>
<evidence type="ECO:0000313" key="2">
    <source>
        <dbReference type="Proteomes" id="UP000004664"/>
    </source>
</evidence>
<sequence length="87" mass="9989">MRLSIEVTQEQHQRLKAVSALRGQSIKDYVLERVFQPLPEINAASEEDALRQLEAFLKPRIEAAEQGGVVNKSVQQIFEETHQEEMQ</sequence>
<dbReference type="Gene3D" id="6.10.180.10">
    <property type="entry name" value="Antitoxin ParD"/>
    <property type="match status" value="1"/>
</dbReference>
<dbReference type="STRING" id="697282.Mettu_3342"/>
<keyword evidence="2" id="KW-1185">Reference proteome</keyword>
<accession>G3IZ40</accession>
<evidence type="ECO:0000313" key="1">
    <source>
        <dbReference type="EMBL" id="EGW20212.1"/>
    </source>
</evidence>
<dbReference type="InterPro" id="IPR022789">
    <property type="entry name" value="ParD"/>
</dbReference>
<name>G3IZ40_METTV</name>
<dbReference type="HOGENOM" id="CLU_192233_0_0_6"/>
<dbReference type="AlphaFoldDB" id="G3IZ40"/>
<dbReference type="EMBL" id="JH109153">
    <property type="protein sequence ID" value="EGW20212.1"/>
    <property type="molecule type" value="Genomic_DNA"/>
</dbReference>
<dbReference type="InterPro" id="IPR038296">
    <property type="entry name" value="ParD_sf"/>
</dbReference>
<proteinExistence type="predicted"/>
<organism evidence="1 2">
    <name type="scientific">Methylobacter tundripaludum (strain ATCC BAA-1195 / DSM 17260 / SV96)</name>
    <dbReference type="NCBI Taxonomy" id="697282"/>
    <lineage>
        <taxon>Bacteria</taxon>
        <taxon>Pseudomonadati</taxon>
        <taxon>Pseudomonadota</taxon>
        <taxon>Gammaproteobacteria</taxon>
        <taxon>Methylococcales</taxon>
        <taxon>Methylococcaceae</taxon>
        <taxon>Methylobacter</taxon>
    </lineage>
</organism>